<accession>A0A9X8DKG6</accession>
<protein>
    <recommendedName>
        <fullName evidence="2">PH domain-containing protein</fullName>
    </recommendedName>
</protein>
<feature type="compositionally biased region" description="Basic and acidic residues" evidence="1">
    <location>
        <begin position="194"/>
        <end position="216"/>
    </location>
</feature>
<name>A0A9X8DKG6_APHAT</name>
<dbReference type="Gene3D" id="2.30.29.30">
    <property type="entry name" value="Pleckstrin-homology domain (PH domain)/Phosphotyrosine-binding domain (PTB)"/>
    <property type="match status" value="2"/>
</dbReference>
<feature type="region of interest" description="Disordered" evidence="1">
    <location>
        <begin position="417"/>
        <end position="441"/>
    </location>
</feature>
<feature type="compositionally biased region" description="Polar residues" evidence="1">
    <location>
        <begin position="814"/>
        <end position="823"/>
    </location>
</feature>
<organism evidence="3 4">
    <name type="scientific">Aphanomyces astaci</name>
    <name type="common">Crayfish plague agent</name>
    <dbReference type="NCBI Taxonomy" id="112090"/>
    <lineage>
        <taxon>Eukaryota</taxon>
        <taxon>Sar</taxon>
        <taxon>Stramenopiles</taxon>
        <taxon>Oomycota</taxon>
        <taxon>Saprolegniomycetes</taxon>
        <taxon>Saprolegniales</taxon>
        <taxon>Verrucalvaceae</taxon>
        <taxon>Aphanomyces</taxon>
    </lineage>
</organism>
<dbReference type="EMBL" id="QUTI01052844">
    <property type="protein sequence ID" value="RLN99222.1"/>
    <property type="molecule type" value="Genomic_DNA"/>
</dbReference>
<dbReference type="AlphaFoldDB" id="A0A9X8DKG6"/>
<evidence type="ECO:0000313" key="4">
    <source>
        <dbReference type="Proteomes" id="UP000275652"/>
    </source>
</evidence>
<dbReference type="InterPro" id="IPR011993">
    <property type="entry name" value="PH-like_dom_sf"/>
</dbReference>
<feature type="compositionally biased region" description="Polar residues" evidence="1">
    <location>
        <begin position="121"/>
        <end position="134"/>
    </location>
</feature>
<dbReference type="GO" id="GO:0005886">
    <property type="term" value="C:plasma membrane"/>
    <property type="evidence" value="ECO:0007669"/>
    <property type="project" value="TreeGrafter"/>
</dbReference>
<sequence length="917" mass="96653">MQKDTSVHEWQGWIQKQGSVVPSWKKRYLVLSGQNISYFDKEVSNPRAKEKGSFVLAGVQPNKSYDNGMTLLSKEGKAMNITTKTVGEYVMCKNALENAVSLPRRRVSNPSPAAAAAGEYRSSSAVRTEQSSVGAASPSPYDNRISNENLRSPPQSSHQQLQPNPYALRSQHSSANDDYQQHQRELQQLQLQQREQHRQQQREAQEQQRGQQELHNRPTYTGWLDKQGEIVQSWKQRYFVLRGRNIAYFDTVDGNQKGGGRLADVTMSDTGLHFHLDNGRVVNVTASSSTDLEGWHNVVSQVLGKRTDITNGSPHEYAGAAEIAASQDKPLSAFLDKYVPADNSPRASFDIGDTGGDAMESMTPDIVADFASKFAMDDLASPPPATAAPIASNNNNGGLWLQKGGSTYVDDPTAERTVLPTREHPISTDVAPPRLPRPLVRNTSTDDVKAKLWVAPPKETPVVQPPPVGVADITPPANKPGGVSLPGMTGGTAGANGGGGKLPQHNDHASPLPVVAAPPPAESGLWIQKGGATYVPDDTAVPTVLPKRSVIDADILPPANKGPIVRTSSSDDLKNKLWVAAPAAAVVSSPPVAVKASTTTPTNKLNAFIATSNTNVASATPVESPPAESGLWIQKGGATYVPDDTAVPTVLPKRSVIDTDILPPANKGPIVRTSSSDDLKNKLWVAAPAAAVVSSPPVAVKASTTTPTNKLNAFIATSNTNVASATPVESPPAESGLWIQKGGATYVPDDTAVPTVLPKRSVINTDILPPANKGPIVRTSSSDDLKNKLWVAAPVAATDATALTGKPAVRGMGSASTPVRQQPPTAPAPRGFDSSAVPTIVAPPTPVAVVEHAAEVVVAPKSPVVPPRVIEQVAEVEVARAVASADKVSVASTSGLPPASGDTEKPTPAPKGCCTIM</sequence>
<evidence type="ECO:0000256" key="1">
    <source>
        <dbReference type="SAM" id="MobiDB-lite"/>
    </source>
</evidence>
<evidence type="ECO:0000259" key="2">
    <source>
        <dbReference type="PROSITE" id="PS50003"/>
    </source>
</evidence>
<feature type="region of interest" description="Disordered" evidence="1">
    <location>
        <begin position="103"/>
        <end position="219"/>
    </location>
</feature>
<feature type="region of interest" description="Disordered" evidence="1">
    <location>
        <begin position="887"/>
        <end position="917"/>
    </location>
</feature>
<dbReference type="SMART" id="SM00233">
    <property type="entry name" value="PH"/>
    <property type="match status" value="2"/>
</dbReference>
<feature type="domain" description="PH" evidence="2">
    <location>
        <begin position="217"/>
        <end position="250"/>
    </location>
</feature>
<proteinExistence type="predicted"/>
<dbReference type="PROSITE" id="PS50003">
    <property type="entry name" value="PH_DOMAIN"/>
    <property type="match status" value="1"/>
</dbReference>
<evidence type="ECO:0000313" key="3">
    <source>
        <dbReference type="EMBL" id="RLN99222.1"/>
    </source>
</evidence>
<dbReference type="InterPro" id="IPR001849">
    <property type="entry name" value="PH_domain"/>
</dbReference>
<dbReference type="SUPFAM" id="SSF50729">
    <property type="entry name" value="PH domain-like"/>
    <property type="match status" value="2"/>
</dbReference>
<dbReference type="PANTHER" id="PTHR12092:SF16">
    <property type="entry name" value="PH DOMAIN-CONTAINING PROTEIN"/>
    <property type="match status" value="1"/>
</dbReference>
<feature type="region of interest" description="Disordered" evidence="1">
    <location>
        <begin position="807"/>
        <end position="835"/>
    </location>
</feature>
<dbReference type="GO" id="GO:0030036">
    <property type="term" value="P:actin cytoskeleton organization"/>
    <property type="evidence" value="ECO:0007669"/>
    <property type="project" value="TreeGrafter"/>
</dbReference>
<comment type="caution">
    <text evidence="3">The sequence shown here is derived from an EMBL/GenBank/DDBJ whole genome shotgun (WGS) entry which is preliminary data.</text>
</comment>
<dbReference type="PANTHER" id="PTHR12092">
    <property type="entry name" value="PLECKSTRIN"/>
    <property type="match status" value="1"/>
</dbReference>
<dbReference type="Proteomes" id="UP000275652">
    <property type="component" value="Unassembled WGS sequence"/>
</dbReference>
<gene>
    <name evidence="3" type="ORF">DYB28_004386</name>
</gene>
<feature type="compositionally biased region" description="Low complexity" evidence="1">
    <location>
        <begin position="152"/>
        <end position="165"/>
    </location>
</feature>
<dbReference type="InterPro" id="IPR037370">
    <property type="entry name" value="Pleckstrin"/>
</dbReference>
<reference evidence="3 4" key="1">
    <citation type="journal article" date="2018" name="J. Invertebr. Pathol.">
        <title>New genotyping method for the causative agent of crayfish plague (Aphanomyces astaci) based on whole genome data.</title>
        <authorList>
            <person name="Minardi D."/>
            <person name="Studholme D.J."/>
            <person name="van der Giezen M."/>
            <person name="Pretto T."/>
            <person name="Oidtmann B."/>
        </authorList>
    </citation>
    <scope>NUCLEOTIDE SEQUENCE [LARGE SCALE GENOMIC DNA]</scope>
    <source>
        <strain evidence="3 4">KB13</strain>
    </source>
</reference>
<dbReference type="Pfam" id="PF00169">
    <property type="entry name" value="PH"/>
    <property type="match status" value="2"/>
</dbReference>